<dbReference type="Proteomes" id="UP000565719">
    <property type="component" value="Unassembled WGS sequence"/>
</dbReference>
<proteinExistence type="predicted"/>
<evidence type="ECO:0000313" key="2">
    <source>
        <dbReference type="Proteomes" id="UP000565719"/>
    </source>
</evidence>
<dbReference type="AlphaFoldDB" id="A0A7Y3ZX88"/>
<dbReference type="RefSeq" id="WP_171359786.1">
    <property type="nucleotide sequence ID" value="NZ_VTXC01000004.1"/>
</dbReference>
<protein>
    <recommendedName>
        <fullName evidence="3">Bacteriocin</fullName>
    </recommendedName>
</protein>
<organism evidence="1 2">
    <name type="scientific">Vibrio pectenicida</name>
    <dbReference type="NCBI Taxonomy" id="62763"/>
    <lineage>
        <taxon>Bacteria</taxon>
        <taxon>Pseudomonadati</taxon>
        <taxon>Pseudomonadota</taxon>
        <taxon>Gammaproteobacteria</taxon>
        <taxon>Vibrionales</taxon>
        <taxon>Vibrionaceae</taxon>
        <taxon>Vibrio</taxon>
    </lineage>
</organism>
<name>A0A7Y3ZX88_9VIBR</name>
<accession>A0A7Y3ZX88</accession>
<sequence length="91" mass="9175">MKDLKLDTLSEVSGGIGIPSFLKPIAACFGWSPTDMAGAVVSSQLNTVVSSQLNDVTSKIPGAANIPSADALSSVPNPVSDVGLSAFTLAK</sequence>
<evidence type="ECO:0008006" key="3">
    <source>
        <dbReference type="Google" id="ProtNLM"/>
    </source>
</evidence>
<dbReference type="EMBL" id="VTXC01000004">
    <property type="protein sequence ID" value="NOH70149.1"/>
    <property type="molecule type" value="Genomic_DNA"/>
</dbReference>
<evidence type="ECO:0000313" key="1">
    <source>
        <dbReference type="EMBL" id="NOH70149.1"/>
    </source>
</evidence>
<gene>
    <name evidence="1" type="ORF">F0225_02180</name>
</gene>
<reference evidence="1 2" key="1">
    <citation type="submission" date="2019-09" db="EMBL/GenBank/DDBJ databases">
        <title>Draft genome sequencing and comparative genomics of hatchery-associated Vibrios.</title>
        <authorList>
            <person name="Kehlet-Delgado H."/>
            <person name="Mueller R.S."/>
        </authorList>
    </citation>
    <scope>NUCLEOTIDE SEQUENCE [LARGE SCALE GENOMIC DNA]</scope>
    <source>
        <strain evidence="1 2">99-46-Y</strain>
    </source>
</reference>
<comment type="caution">
    <text evidence="1">The sequence shown here is derived from an EMBL/GenBank/DDBJ whole genome shotgun (WGS) entry which is preliminary data.</text>
</comment>